<evidence type="ECO:0000313" key="6">
    <source>
        <dbReference type="EMBL" id="MCE7507320.1"/>
    </source>
</evidence>
<dbReference type="Proteomes" id="UP001107961">
    <property type="component" value="Unassembled WGS sequence"/>
</dbReference>
<reference evidence="6" key="1">
    <citation type="submission" date="2022-01" db="EMBL/GenBank/DDBJ databases">
        <authorList>
            <person name="Karlyshev A.V."/>
            <person name="Jaspars M."/>
        </authorList>
    </citation>
    <scope>NUCLEOTIDE SEQUENCE</scope>
    <source>
        <strain evidence="6">AGSA3-2</strain>
    </source>
</reference>
<dbReference type="InterPro" id="IPR036388">
    <property type="entry name" value="WH-like_DNA-bd_sf"/>
</dbReference>
<sequence>MISSPRRGKQLADKVYQDIKDDIFEFRLLPGDRFSENEMAQRTGASRTPVREALFRLEREGYVEVSPRNGWQVKPFDFHYFEELYDVRTVLECAAVRRLCELENLADTLQPLMSLWGVPEDQRLRDISGVLNLDENFHSELVRTAGNGEMTRIHQNITERLRIIRRLDFTKRARIDATYDEHHAILETILHRRVEPAQIMLKAHIEASRNEVRKITLHMLYEARRQGSGDTGDALPAPASGSRAGA</sequence>
<dbReference type="GO" id="GO:0003677">
    <property type="term" value="F:DNA binding"/>
    <property type="evidence" value="ECO:0007669"/>
    <property type="project" value="UniProtKB-KW"/>
</dbReference>
<accession>A0A9Q3VYA6</accession>
<dbReference type="Pfam" id="PF07729">
    <property type="entry name" value="FCD"/>
    <property type="match status" value="1"/>
</dbReference>
<dbReference type="Gene3D" id="1.20.120.530">
    <property type="entry name" value="GntR ligand-binding domain-like"/>
    <property type="match status" value="1"/>
</dbReference>
<proteinExistence type="predicted"/>
<evidence type="ECO:0000256" key="2">
    <source>
        <dbReference type="ARBA" id="ARBA00023125"/>
    </source>
</evidence>
<dbReference type="InterPro" id="IPR008920">
    <property type="entry name" value="TF_FadR/GntR_C"/>
</dbReference>
<dbReference type="KEGG" id="axe:P40_03475"/>
<dbReference type="PRINTS" id="PR00035">
    <property type="entry name" value="HTHGNTR"/>
</dbReference>
<dbReference type="AlphaFoldDB" id="A0A9Q3VYA6"/>
<comment type="caution">
    <text evidence="6">The sequence shown here is derived from an EMBL/GenBank/DDBJ whole genome shotgun (WGS) entry which is preliminary data.</text>
</comment>
<evidence type="ECO:0000313" key="7">
    <source>
        <dbReference type="Proteomes" id="UP001107961"/>
    </source>
</evidence>
<dbReference type="GO" id="GO:0003700">
    <property type="term" value="F:DNA-binding transcription factor activity"/>
    <property type="evidence" value="ECO:0007669"/>
    <property type="project" value="InterPro"/>
</dbReference>
<dbReference type="Pfam" id="PF00392">
    <property type="entry name" value="GntR"/>
    <property type="match status" value="1"/>
</dbReference>
<dbReference type="PANTHER" id="PTHR43537">
    <property type="entry name" value="TRANSCRIPTIONAL REGULATOR, GNTR FAMILY"/>
    <property type="match status" value="1"/>
</dbReference>
<dbReference type="EMBL" id="JAJVKT010000001">
    <property type="protein sequence ID" value="MCE7507320.1"/>
    <property type="molecule type" value="Genomic_DNA"/>
</dbReference>
<organism evidence="6 7">
    <name type="scientific">Alloalcanivorax xenomutans</name>
    <dbReference type="NCBI Taxonomy" id="1094342"/>
    <lineage>
        <taxon>Bacteria</taxon>
        <taxon>Pseudomonadati</taxon>
        <taxon>Pseudomonadota</taxon>
        <taxon>Gammaproteobacteria</taxon>
        <taxon>Oceanospirillales</taxon>
        <taxon>Alcanivoracaceae</taxon>
        <taxon>Alloalcanivorax</taxon>
    </lineage>
</organism>
<evidence type="ECO:0000259" key="5">
    <source>
        <dbReference type="PROSITE" id="PS50949"/>
    </source>
</evidence>
<evidence type="ECO:0000256" key="3">
    <source>
        <dbReference type="ARBA" id="ARBA00023163"/>
    </source>
</evidence>
<dbReference type="InterPro" id="IPR036390">
    <property type="entry name" value="WH_DNA-bd_sf"/>
</dbReference>
<protein>
    <submittedName>
        <fullName evidence="6">GntR family transcriptional regulator</fullName>
    </submittedName>
</protein>
<keyword evidence="2" id="KW-0238">DNA-binding</keyword>
<evidence type="ECO:0000256" key="1">
    <source>
        <dbReference type="ARBA" id="ARBA00023015"/>
    </source>
</evidence>
<dbReference type="PROSITE" id="PS50949">
    <property type="entry name" value="HTH_GNTR"/>
    <property type="match status" value="1"/>
</dbReference>
<keyword evidence="7" id="KW-1185">Reference proteome</keyword>
<dbReference type="InterPro" id="IPR000524">
    <property type="entry name" value="Tscrpt_reg_HTH_GntR"/>
</dbReference>
<keyword evidence="1" id="KW-0805">Transcription regulation</keyword>
<keyword evidence="3" id="KW-0804">Transcription</keyword>
<dbReference type="SMART" id="SM00895">
    <property type="entry name" value="FCD"/>
    <property type="match status" value="1"/>
</dbReference>
<dbReference type="Gene3D" id="1.10.10.10">
    <property type="entry name" value="Winged helix-like DNA-binding domain superfamily/Winged helix DNA-binding domain"/>
    <property type="match status" value="1"/>
</dbReference>
<dbReference type="PANTHER" id="PTHR43537:SF45">
    <property type="entry name" value="GNTR FAMILY REGULATORY PROTEIN"/>
    <property type="match status" value="1"/>
</dbReference>
<feature type="domain" description="HTH gntR-type" evidence="5">
    <location>
        <begin position="9"/>
        <end position="76"/>
    </location>
</feature>
<dbReference type="SMART" id="SM00345">
    <property type="entry name" value="HTH_GNTR"/>
    <property type="match status" value="1"/>
</dbReference>
<gene>
    <name evidence="6" type="ORF">LZG35_01635</name>
</gene>
<feature type="region of interest" description="Disordered" evidence="4">
    <location>
        <begin position="226"/>
        <end position="246"/>
    </location>
</feature>
<dbReference type="CDD" id="cd07377">
    <property type="entry name" value="WHTH_GntR"/>
    <property type="match status" value="1"/>
</dbReference>
<name>A0A9Q3VYA6_9GAMM</name>
<dbReference type="RefSeq" id="WP_022993890.1">
    <property type="nucleotide sequence ID" value="NZ_CBDDTQ010000003.1"/>
</dbReference>
<dbReference type="SUPFAM" id="SSF48008">
    <property type="entry name" value="GntR ligand-binding domain-like"/>
    <property type="match status" value="1"/>
</dbReference>
<evidence type="ECO:0000256" key="4">
    <source>
        <dbReference type="SAM" id="MobiDB-lite"/>
    </source>
</evidence>
<dbReference type="SUPFAM" id="SSF46785">
    <property type="entry name" value="Winged helix' DNA-binding domain"/>
    <property type="match status" value="1"/>
</dbReference>
<dbReference type="InterPro" id="IPR011711">
    <property type="entry name" value="GntR_C"/>
</dbReference>